<dbReference type="EMBL" id="GL379833">
    <property type="protein sequence ID" value="EGT51408.1"/>
    <property type="molecule type" value="Genomic_DNA"/>
</dbReference>
<feature type="transmembrane region" description="Helical" evidence="6">
    <location>
        <begin position="104"/>
        <end position="122"/>
    </location>
</feature>
<dbReference type="PANTHER" id="PTHR23294:SF10">
    <property type="entry name" value="UNC93-LIKE PROTEIN MFSD11"/>
    <property type="match status" value="1"/>
</dbReference>
<dbReference type="Pfam" id="PF05978">
    <property type="entry name" value="UNC-93"/>
    <property type="match status" value="1"/>
</dbReference>
<reference evidence="8" key="1">
    <citation type="submission" date="2011-07" db="EMBL/GenBank/DDBJ databases">
        <authorList>
            <consortium name="Caenorhabditis brenneri Sequencing and Analysis Consortium"/>
            <person name="Wilson R.K."/>
        </authorList>
    </citation>
    <scope>NUCLEOTIDE SEQUENCE [LARGE SCALE GENOMIC DNA]</scope>
    <source>
        <strain evidence="8">PB2801</strain>
    </source>
</reference>
<dbReference type="HOGENOM" id="CLU_102671_0_0_1"/>
<evidence type="ECO:0000313" key="7">
    <source>
        <dbReference type="EMBL" id="EGT51408.1"/>
    </source>
</evidence>
<dbReference type="InterPro" id="IPR036259">
    <property type="entry name" value="MFS_trans_sf"/>
</dbReference>
<dbReference type="Gene3D" id="1.20.1250.20">
    <property type="entry name" value="MFS general substrate transporter like domains"/>
    <property type="match status" value="1"/>
</dbReference>
<dbReference type="AlphaFoldDB" id="G0N397"/>
<keyword evidence="3 6" id="KW-0812">Transmembrane</keyword>
<feature type="transmembrane region" description="Helical" evidence="6">
    <location>
        <begin position="29"/>
        <end position="48"/>
    </location>
</feature>
<dbReference type="OrthoDB" id="5868289at2759"/>
<dbReference type="InterPro" id="IPR051617">
    <property type="entry name" value="UNC-93-like_regulator"/>
</dbReference>
<accession>G0N397</accession>
<comment type="similarity">
    <text evidence="2">Belongs to the unc-93 family.</text>
</comment>
<protein>
    <submittedName>
        <fullName evidence="7">Uncharacterized protein</fullName>
    </submittedName>
</protein>
<keyword evidence="5 6" id="KW-0472">Membrane</keyword>
<comment type="subcellular location">
    <subcellularLocation>
        <location evidence="1">Membrane</location>
        <topology evidence="1">Multi-pass membrane protein</topology>
    </subcellularLocation>
</comment>
<feature type="transmembrane region" description="Helical" evidence="6">
    <location>
        <begin position="128"/>
        <end position="150"/>
    </location>
</feature>
<dbReference type="SUPFAM" id="SSF103473">
    <property type="entry name" value="MFS general substrate transporter"/>
    <property type="match status" value="1"/>
</dbReference>
<dbReference type="GO" id="GO:0016020">
    <property type="term" value="C:membrane"/>
    <property type="evidence" value="ECO:0007669"/>
    <property type="project" value="UniProtKB-SubCell"/>
</dbReference>
<dbReference type="InterPro" id="IPR010291">
    <property type="entry name" value="Ion_channel_UNC-93"/>
</dbReference>
<keyword evidence="8" id="KW-1185">Reference proteome</keyword>
<evidence type="ECO:0000256" key="3">
    <source>
        <dbReference type="ARBA" id="ARBA00022692"/>
    </source>
</evidence>
<dbReference type="InParanoid" id="G0N397"/>
<dbReference type="PANTHER" id="PTHR23294">
    <property type="entry name" value="ET TRANSLATION PRODUCT-RELATED"/>
    <property type="match status" value="1"/>
</dbReference>
<dbReference type="Proteomes" id="UP000008068">
    <property type="component" value="Unassembled WGS sequence"/>
</dbReference>
<evidence type="ECO:0000256" key="2">
    <source>
        <dbReference type="ARBA" id="ARBA00009172"/>
    </source>
</evidence>
<keyword evidence="4 6" id="KW-1133">Transmembrane helix</keyword>
<evidence type="ECO:0000256" key="6">
    <source>
        <dbReference type="SAM" id="Phobius"/>
    </source>
</evidence>
<proteinExistence type="inferred from homology"/>
<evidence type="ECO:0000256" key="4">
    <source>
        <dbReference type="ARBA" id="ARBA00022989"/>
    </source>
</evidence>
<dbReference type="eggNOG" id="KOG3098">
    <property type="taxonomic scope" value="Eukaryota"/>
</dbReference>
<feature type="transmembrane region" description="Helical" evidence="6">
    <location>
        <begin position="68"/>
        <end position="92"/>
    </location>
</feature>
<sequence length="181" mass="20435">MSFFSSVLPVGILISGLSKRIKGFGLKPTMVIGAFTVCVYCAMVHVSTPFDAPMRPTSTQSIWIGQSYPLIFIISFFCGVSDCCINGVRSVICSIVMPQRRAQAFSVLRIYHAAGCMVVFFFSPMVPLYIYTFVLPTLSLVSTFFFFRVVDNTHTMERKITEQMNLEKLEKLRQIVVEQQK</sequence>
<evidence type="ECO:0000313" key="8">
    <source>
        <dbReference type="Proteomes" id="UP000008068"/>
    </source>
</evidence>
<organism evidence="8">
    <name type="scientific">Caenorhabditis brenneri</name>
    <name type="common">Nematode worm</name>
    <dbReference type="NCBI Taxonomy" id="135651"/>
    <lineage>
        <taxon>Eukaryota</taxon>
        <taxon>Metazoa</taxon>
        <taxon>Ecdysozoa</taxon>
        <taxon>Nematoda</taxon>
        <taxon>Chromadorea</taxon>
        <taxon>Rhabditida</taxon>
        <taxon>Rhabditina</taxon>
        <taxon>Rhabditomorpha</taxon>
        <taxon>Rhabditoidea</taxon>
        <taxon>Rhabditidae</taxon>
        <taxon>Peloderinae</taxon>
        <taxon>Caenorhabditis</taxon>
    </lineage>
</organism>
<evidence type="ECO:0000256" key="1">
    <source>
        <dbReference type="ARBA" id="ARBA00004141"/>
    </source>
</evidence>
<gene>
    <name evidence="7" type="ORF">CAEBREN_30735</name>
</gene>
<name>G0N397_CAEBE</name>
<evidence type="ECO:0000256" key="5">
    <source>
        <dbReference type="ARBA" id="ARBA00023136"/>
    </source>
</evidence>